<dbReference type="InterPro" id="IPR001356">
    <property type="entry name" value="HD"/>
</dbReference>
<evidence type="ECO:0000256" key="3">
    <source>
        <dbReference type="ARBA" id="ARBA00023125"/>
    </source>
</evidence>
<evidence type="ECO:0000256" key="11">
    <source>
        <dbReference type="RuleBase" id="RU369038"/>
    </source>
</evidence>
<dbReference type="InterPro" id="IPR017970">
    <property type="entry name" value="Homeobox_CS"/>
</dbReference>
<keyword evidence="15" id="KW-1185">Reference proteome</keyword>
<keyword evidence="6 9" id="KW-0539">Nucleus</keyword>
<keyword evidence="5 11" id="KW-0804">Transcription</keyword>
<dbReference type="AlphaFoldDB" id="A0A835HF87"/>
<dbReference type="InterPro" id="IPR045224">
    <property type="entry name" value="HDZip_class_I_plant"/>
</dbReference>
<evidence type="ECO:0000256" key="5">
    <source>
        <dbReference type="ARBA" id="ARBA00023163"/>
    </source>
</evidence>
<evidence type="ECO:0000256" key="7">
    <source>
        <dbReference type="ARBA" id="ARBA00025748"/>
    </source>
</evidence>
<protein>
    <recommendedName>
        <fullName evidence="11">Homeobox-leucine zipper protein</fullName>
    </recommendedName>
    <alternativeName>
        <fullName evidence="11">HD-ZIP protein</fullName>
    </alternativeName>
    <alternativeName>
        <fullName evidence="11">Homeodomain transcription factor</fullName>
    </alternativeName>
</protein>
<dbReference type="Pfam" id="PF00046">
    <property type="entry name" value="Homeodomain"/>
    <property type="match status" value="1"/>
</dbReference>
<dbReference type="SMART" id="SM00389">
    <property type="entry name" value="HOX"/>
    <property type="match status" value="1"/>
</dbReference>
<dbReference type="InterPro" id="IPR009057">
    <property type="entry name" value="Homeodomain-like_sf"/>
</dbReference>
<feature type="compositionally biased region" description="Low complexity" evidence="12">
    <location>
        <begin position="50"/>
        <end position="59"/>
    </location>
</feature>
<organism evidence="14 15">
    <name type="scientific">Coptis chinensis</name>
    <dbReference type="NCBI Taxonomy" id="261450"/>
    <lineage>
        <taxon>Eukaryota</taxon>
        <taxon>Viridiplantae</taxon>
        <taxon>Streptophyta</taxon>
        <taxon>Embryophyta</taxon>
        <taxon>Tracheophyta</taxon>
        <taxon>Spermatophyta</taxon>
        <taxon>Magnoliopsida</taxon>
        <taxon>Ranunculales</taxon>
        <taxon>Ranunculaceae</taxon>
        <taxon>Coptidoideae</taxon>
        <taxon>Coptis</taxon>
    </lineage>
</organism>
<dbReference type="CDD" id="cd00086">
    <property type="entry name" value="homeodomain"/>
    <property type="match status" value="1"/>
</dbReference>
<dbReference type="GO" id="GO:0043565">
    <property type="term" value="F:sequence-specific DNA binding"/>
    <property type="evidence" value="ECO:0007669"/>
    <property type="project" value="TreeGrafter"/>
</dbReference>
<keyword evidence="4 9" id="KW-0371">Homeobox</keyword>
<reference evidence="14 15" key="1">
    <citation type="submission" date="2020-10" db="EMBL/GenBank/DDBJ databases">
        <title>The Coptis chinensis genome and diversification of protoberbering-type alkaloids.</title>
        <authorList>
            <person name="Wang B."/>
            <person name="Shu S."/>
            <person name="Song C."/>
            <person name="Liu Y."/>
        </authorList>
    </citation>
    <scope>NUCLEOTIDE SEQUENCE [LARGE SCALE GENOMIC DNA]</scope>
    <source>
        <strain evidence="14">HL-2020</strain>
        <tissue evidence="14">Leaf</tissue>
    </source>
</reference>
<sequence length="253" mass="29534">MAAWTSSNFRPFDHTMKNIYDEDFNPFQDEMETNHHGIQVHVERPTLIASSSNNNSSNNKTKKDFQQNQPERKKRLSNEQIDALERCFQEEIKLEPERKMKLARELELQPRQVAVWFQNRRARWKVKQIERLYDAIKKDFDTVTKENQKLQEQAWKLPSLSLLSSICFLLHYLHVENLKSKLEDQASARQGSTVHTEASAEESVESRSVVLFSSNKLQAANFNQIVAECNYHLFNMEGYPTSPPYLGVLPSYP</sequence>
<keyword evidence="2 11" id="KW-0805">Transcription regulation</keyword>
<comment type="function">
    <text evidence="8">Probable transcription factor.</text>
</comment>
<evidence type="ECO:0000259" key="13">
    <source>
        <dbReference type="PROSITE" id="PS50071"/>
    </source>
</evidence>
<dbReference type="FunFam" id="1.10.10.60:FF:000242">
    <property type="entry name" value="Homeobox-leucine zipper protein HOX13"/>
    <property type="match status" value="1"/>
</dbReference>
<dbReference type="PROSITE" id="PS00027">
    <property type="entry name" value="HOMEOBOX_1"/>
    <property type="match status" value="1"/>
</dbReference>
<dbReference type="GO" id="GO:0045893">
    <property type="term" value="P:positive regulation of DNA-templated transcription"/>
    <property type="evidence" value="ECO:0007669"/>
    <property type="project" value="TreeGrafter"/>
</dbReference>
<dbReference type="Proteomes" id="UP000631114">
    <property type="component" value="Unassembled WGS sequence"/>
</dbReference>
<evidence type="ECO:0000313" key="14">
    <source>
        <dbReference type="EMBL" id="KAF9597048.1"/>
    </source>
</evidence>
<dbReference type="PROSITE" id="PS50071">
    <property type="entry name" value="HOMEOBOX_2"/>
    <property type="match status" value="1"/>
</dbReference>
<dbReference type="Gene3D" id="1.10.10.60">
    <property type="entry name" value="Homeodomain-like"/>
    <property type="match status" value="1"/>
</dbReference>
<evidence type="ECO:0000256" key="10">
    <source>
        <dbReference type="RuleBase" id="RU000682"/>
    </source>
</evidence>
<evidence type="ECO:0000256" key="8">
    <source>
        <dbReference type="ARBA" id="ARBA00037260"/>
    </source>
</evidence>
<dbReference type="OrthoDB" id="6159439at2759"/>
<evidence type="ECO:0000256" key="6">
    <source>
        <dbReference type="ARBA" id="ARBA00023242"/>
    </source>
</evidence>
<feature type="DNA-binding region" description="Homeobox" evidence="9">
    <location>
        <begin position="69"/>
        <end position="128"/>
    </location>
</feature>
<evidence type="ECO:0000313" key="15">
    <source>
        <dbReference type="Proteomes" id="UP000631114"/>
    </source>
</evidence>
<dbReference type="PANTHER" id="PTHR24326">
    <property type="entry name" value="HOMEOBOX-LEUCINE ZIPPER PROTEIN"/>
    <property type="match status" value="1"/>
</dbReference>
<feature type="domain" description="Homeobox" evidence="13">
    <location>
        <begin position="67"/>
        <end position="127"/>
    </location>
</feature>
<comment type="similarity">
    <text evidence="7 11">Belongs to the HD-ZIP homeobox family. Class I subfamily.</text>
</comment>
<dbReference type="GO" id="GO:0005634">
    <property type="term" value="C:nucleus"/>
    <property type="evidence" value="ECO:0007669"/>
    <property type="project" value="UniProtKB-SubCell"/>
</dbReference>
<gene>
    <name evidence="14" type="ORF">IFM89_015239</name>
</gene>
<dbReference type="SUPFAM" id="SSF46689">
    <property type="entry name" value="Homeodomain-like"/>
    <property type="match status" value="1"/>
</dbReference>
<evidence type="ECO:0000256" key="4">
    <source>
        <dbReference type="ARBA" id="ARBA00023155"/>
    </source>
</evidence>
<evidence type="ECO:0000256" key="9">
    <source>
        <dbReference type="PROSITE-ProRule" id="PRU00108"/>
    </source>
</evidence>
<evidence type="ECO:0000256" key="2">
    <source>
        <dbReference type="ARBA" id="ARBA00023015"/>
    </source>
</evidence>
<evidence type="ECO:0000256" key="1">
    <source>
        <dbReference type="ARBA" id="ARBA00004123"/>
    </source>
</evidence>
<feature type="region of interest" description="Disordered" evidence="12">
    <location>
        <begin position="49"/>
        <end position="76"/>
    </location>
</feature>
<dbReference type="PANTHER" id="PTHR24326:SF591">
    <property type="entry name" value="HOMEOBOX-LEUCINE ZIPPER PROTEIN ATHB-51-RELATED"/>
    <property type="match status" value="1"/>
</dbReference>
<comment type="subcellular location">
    <subcellularLocation>
        <location evidence="1 9 10">Nucleus</location>
    </subcellularLocation>
</comment>
<comment type="caution">
    <text evidence="14">The sequence shown here is derived from an EMBL/GenBank/DDBJ whole genome shotgun (WGS) entry which is preliminary data.</text>
</comment>
<name>A0A835HF87_9MAGN</name>
<comment type="function">
    <text evidence="11">Transcription factor.</text>
</comment>
<evidence type="ECO:0000256" key="12">
    <source>
        <dbReference type="SAM" id="MobiDB-lite"/>
    </source>
</evidence>
<dbReference type="EMBL" id="JADFTS010000007">
    <property type="protein sequence ID" value="KAF9597048.1"/>
    <property type="molecule type" value="Genomic_DNA"/>
</dbReference>
<proteinExistence type="inferred from homology"/>
<keyword evidence="3 9" id="KW-0238">DNA-binding</keyword>
<dbReference type="GO" id="GO:0000981">
    <property type="term" value="F:DNA-binding transcription factor activity, RNA polymerase II-specific"/>
    <property type="evidence" value="ECO:0007669"/>
    <property type="project" value="UniProtKB-UniRule"/>
</dbReference>
<accession>A0A835HF87</accession>